<dbReference type="CDD" id="cd07023">
    <property type="entry name" value="S49_Sppa_N_C"/>
    <property type="match status" value="1"/>
</dbReference>
<name>A0A919ATB5_9PROT</name>
<reference evidence="6" key="1">
    <citation type="journal article" date="2014" name="Int. J. Syst. Evol. Microbiol.">
        <title>Complete genome sequence of Corynebacterium casei LMG S-19264T (=DSM 44701T), isolated from a smear-ripened cheese.</title>
        <authorList>
            <consortium name="US DOE Joint Genome Institute (JGI-PGF)"/>
            <person name="Walter F."/>
            <person name="Albersmeier A."/>
            <person name="Kalinowski J."/>
            <person name="Ruckert C."/>
        </authorList>
    </citation>
    <scope>NUCLEOTIDE SEQUENCE</scope>
    <source>
        <strain evidence="6">KCTC 42590</strain>
    </source>
</reference>
<dbReference type="InterPro" id="IPR002142">
    <property type="entry name" value="Peptidase_S49"/>
</dbReference>
<keyword evidence="7" id="KW-1185">Reference proteome</keyword>
<comment type="caution">
    <text evidence="6">The sequence shown here is derived from an EMBL/GenBank/DDBJ whole genome shotgun (WGS) entry which is preliminary data.</text>
</comment>
<dbReference type="PANTHER" id="PTHR42987">
    <property type="entry name" value="PEPTIDASE S49"/>
    <property type="match status" value="1"/>
</dbReference>
<dbReference type="PANTHER" id="PTHR42987:SF8">
    <property type="entry name" value="PROTEINASE"/>
    <property type="match status" value="1"/>
</dbReference>
<dbReference type="SUPFAM" id="SSF52096">
    <property type="entry name" value="ClpP/crotonase"/>
    <property type="match status" value="1"/>
</dbReference>
<keyword evidence="3" id="KW-0378">Hydrolase</keyword>
<dbReference type="InterPro" id="IPR029045">
    <property type="entry name" value="ClpP/crotonase-like_dom_sf"/>
</dbReference>
<evidence type="ECO:0000313" key="7">
    <source>
        <dbReference type="Proteomes" id="UP000630923"/>
    </source>
</evidence>
<sequence>MANPVSKFLSSARTALFGKPKPVVAVIRLYGVIASGGRFQKGLNMADLAPTLDEAFETKGLSAVALLINSPGGSPVQSAMITSRIRALAAEKDVPVVAFAEDVAASGGYMLALAGDEIFAHEASIIGSIGVISAGFGFKDAIEKIGVERRVYSAGDKKAMLDPFKEENEEDVERLKSLHGEIHEYFKGMVRDRRGKRLKGLRGKIFSGDVFSGVEAHKLGLTDGIGDIRSKMQERFGKKVKLKVVGEKKSRLSGLLGLSKTQSLTSTASPIDGLGKELLSAVEERFIWNRFGL</sequence>
<evidence type="ECO:0000256" key="1">
    <source>
        <dbReference type="ARBA" id="ARBA00008683"/>
    </source>
</evidence>
<dbReference type="GO" id="GO:0008236">
    <property type="term" value="F:serine-type peptidase activity"/>
    <property type="evidence" value="ECO:0007669"/>
    <property type="project" value="UniProtKB-KW"/>
</dbReference>
<dbReference type="Proteomes" id="UP000630923">
    <property type="component" value="Unassembled WGS sequence"/>
</dbReference>
<dbReference type="AlphaFoldDB" id="A0A919ATB5"/>
<keyword evidence="2" id="KW-0645">Protease</keyword>
<dbReference type="GO" id="GO:0006508">
    <property type="term" value="P:proteolysis"/>
    <property type="evidence" value="ECO:0007669"/>
    <property type="project" value="UniProtKB-KW"/>
</dbReference>
<dbReference type="Gene3D" id="3.90.226.10">
    <property type="entry name" value="2-enoyl-CoA Hydratase, Chain A, domain 1"/>
    <property type="match status" value="1"/>
</dbReference>
<evidence type="ECO:0000256" key="2">
    <source>
        <dbReference type="ARBA" id="ARBA00022670"/>
    </source>
</evidence>
<gene>
    <name evidence="6" type="primary">sohB</name>
    <name evidence="6" type="ORF">GCM10017044_17200</name>
</gene>
<feature type="domain" description="Peptidase S49" evidence="5">
    <location>
        <begin position="91"/>
        <end position="231"/>
    </location>
</feature>
<evidence type="ECO:0000256" key="4">
    <source>
        <dbReference type="ARBA" id="ARBA00022825"/>
    </source>
</evidence>
<protein>
    <submittedName>
        <fullName evidence="6">Peptidase S49</fullName>
    </submittedName>
</protein>
<dbReference type="EMBL" id="BNCI01000002">
    <property type="protein sequence ID" value="GHF23271.1"/>
    <property type="molecule type" value="Genomic_DNA"/>
</dbReference>
<dbReference type="InterPro" id="IPR047272">
    <property type="entry name" value="S49_SppA_C"/>
</dbReference>
<organism evidence="6 7">
    <name type="scientific">Kordiimonas sediminis</name>
    <dbReference type="NCBI Taxonomy" id="1735581"/>
    <lineage>
        <taxon>Bacteria</taxon>
        <taxon>Pseudomonadati</taxon>
        <taxon>Pseudomonadota</taxon>
        <taxon>Alphaproteobacteria</taxon>
        <taxon>Kordiimonadales</taxon>
        <taxon>Kordiimonadaceae</taxon>
        <taxon>Kordiimonas</taxon>
    </lineage>
</organism>
<comment type="similarity">
    <text evidence="1">Belongs to the peptidase S49 family.</text>
</comment>
<keyword evidence="4" id="KW-0720">Serine protease</keyword>
<accession>A0A919ATB5</accession>
<proteinExistence type="inferred from homology"/>
<evidence type="ECO:0000259" key="5">
    <source>
        <dbReference type="Pfam" id="PF01343"/>
    </source>
</evidence>
<reference evidence="6" key="2">
    <citation type="submission" date="2020-09" db="EMBL/GenBank/DDBJ databases">
        <authorList>
            <person name="Sun Q."/>
            <person name="Kim S."/>
        </authorList>
    </citation>
    <scope>NUCLEOTIDE SEQUENCE</scope>
    <source>
        <strain evidence="6">KCTC 42590</strain>
    </source>
</reference>
<dbReference type="Gene3D" id="6.20.330.10">
    <property type="match status" value="1"/>
</dbReference>
<dbReference type="RefSeq" id="WP_191251999.1">
    <property type="nucleotide sequence ID" value="NZ_BNCI01000002.1"/>
</dbReference>
<evidence type="ECO:0000313" key="6">
    <source>
        <dbReference type="EMBL" id="GHF23271.1"/>
    </source>
</evidence>
<dbReference type="Pfam" id="PF01343">
    <property type="entry name" value="Peptidase_S49"/>
    <property type="match status" value="1"/>
</dbReference>
<evidence type="ECO:0000256" key="3">
    <source>
        <dbReference type="ARBA" id="ARBA00022801"/>
    </source>
</evidence>